<organism evidence="1 2">
    <name type="scientific">Pseudoflavonifractor capillosus</name>
    <dbReference type="NCBI Taxonomy" id="106588"/>
    <lineage>
        <taxon>Bacteria</taxon>
        <taxon>Bacillati</taxon>
        <taxon>Bacillota</taxon>
        <taxon>Clostridia</taxon>
        <taxon>Eubacteriales</taxon>
        <taxon>Oscillospiraceae</taxon>
        <taxon>Pseudoflavonifractor</taxon>
    </lineage>
</organism>
<evidence type="ECO:0000313" key="2">
    <source>
        <dbReference type="Proteomes" id="UP000760668"/>
    </source>
</evidence>
<dbReference type="AlphaFoldDB" id="A0A921SS74"/>
<reference evidence="1" key="2">
    <citation type="submission" date="2021-09" db="EMBL/GenBank/DDBJ databases">
        <authorList>
            <person name="Gilroy R."/>
        </authorList>
    </citation>
    <scope>NUCLEOTIDE SEQUENCE</scope>
    <source>
        <strain evidence="1">CHK179-5677</strain>
    </source>
</reference>
<dbReference type="Proteomes" id="UP000760668">
    <property type="component" value="Unassembled WGS sequence"/>
</dbReference>
<sequence length="61" mass="7062">MNGYITTQEAAQKWNISARQVQILCKNNRIEGAVQINRIWLIPTNVSKPTNTYKYQSQHSL</sequence>
<evidence type="ECO:0000313" key="1">
    <source>
        <dbReference type="EMBL" id="HJG86168.1"/>
    </source>
</evidence>
<comment type="caution">
    <text evidence="1">The sequence shown here is derived from an EMBL/GenBank/DDBJ whole genome shotgun (WGS) entry which is preliminary data.</text>
</comment>
<gene>
    <name evidence="1" type="ORF">K8V01_03985</name>
</gene>
<protein>
    <submittedName>
        <fullName evidence="1">Helix-turn-helix domain-containing protein</fullName>
    </submittedName>
</protein>
<name>A0A921SS74_9FIRM</name>
<reference evidence="1" key="1">
    <citation type="journal article" date="2021" name="PeerJ">
        <title>Extensive microbial diversity within the chicken gut microbiome revealed by metagenomics and culture.</title>
        <authorList>
            <person name="Gilroy R."/>
            <person name="Ravi A."/>
            <person name="Getino M."/>
            <person name="Pursley I."/>
            <person name="Horton D.L."/>
            <person name="Alikhan N.F."/>
            <person name="Baker D."/>
            <person name="Gharbi K."/>
            <person name="Hall N."/>
            <person name="Watson M."/>
            <person name="Adriaenssens E.M."/>
            <person name="Foster-Nyarko E."/>
            <person name="Jarju S."/>
            <person name="Secka A."/>
            <person name="Antonio M."/>
            <person name="Oren A."/>
            <person name="Chaudhuri R.R."/>
            <person name="La Ragione R."/>
            <person name="Hildebrand F."/>
            <person name="Pallen M.J."/>
        </authorList>
    </citation>
    <scope>NUCLEOTIDE SEQUENCE</scope>
    <source>
        <strain evidence="1">CHK179-5677</strain>
    </source>
</reference>
<proteinExistence type="predicted"/>
<accession>A0A921SS74</accession>
<dbReference type="EMBL" id="DYUC01000032">
    <property type="protein sequence ID" value="HJG86168.1"/>
    <property type="molecule type" value="Genomic_DNA"/>
</dbReference>